<evidence type="ECO:0000256" key="1">
    <source>
        <dbReference type="ARBA" id="ARBA00023015"/>
    </source>
</evidence>
<keyword evidence="1" id="KW-0805">Transcription regulation</keyword>
<keyword evidence="5" id="KW-1185">Reference proteome</keyword>
<organism evidence="4 5">
    <name type="scientific">Clostridium felsineum</name>
    <dbReference type="NCBI Taxonomy" id="36839"/>
    <lineage>
        <taxon>Bacteria</taxon>
        <taxon>Bacillati</taxon>
        <taxon>Bacillota</taxon>
        <taxon>Clostridia</taxon>
        <taxon>Eubacteriales</taxon>
        <taxon>Clostridiaceae</taxon>
        <taxon>Clostridium</taxon>
    </lineage>
</organism>
<dbReference type="SUPFAM" id="SSF46785">
    <property type="entry name" value="Winged helix' DNA-binding domain"/>
    <property type="match status" value="1"/>
</dbReference>
<dbReference type="InterPro" id="IPR036388">
    <property type="entry name" value="WH-like_DNA-bd_sf"/>
</dbReference>
<gene>
    <name evidence="4" type="primary">ytrA_2</name>
    <name evidence="4" type="ORF">CROST_005450</name>
</gene>
<dbReference type="AlphaFoldDB" id="A0A1S8LCB5"/>
<dbReference type="KEGG" id="crw:CROST_005450"/>
<dbReference type="RefSeq" id="WP_077835855.1">
    <property type="nucleotide sequence ID" value="NZ_CP096983.1"/>
</dbReference>
<protein>
    <submittedName>
        <fullName evidence="4">HTH-type transcriptional repressor YtrA</fullName>
    </submittedName>
</protein>
<evidence type="ECO:0000313" key="4">
    <source>
        <dbReference type="EMBL" id="URZ09846.1"/>
    </source>
</evidence>
<dbReference type="GO" id="GO:0003700">
    <property type="term" value="F:DNA-binding transcription factor activity"/>
    <property type="evidence" value="ECO:0007669"/>
    <property type="project" value="InterPro"/>
</dbReference>
<evidence type="ECO:0000256" key="2">
    <source>
        <dbReference type="ARBA" id="ARBA00023125"/>
    </source>
</evidence>
<dbReference type="InterPro" id="IPR000524">
    <property type="entry name" value="Tscrpt_reg_HTH_GntR"/>
</dbReference>
<keyword evidence="3" id="KW-0804">Transcription</keyword>
<dbReference type="SMART" id="SM00345">
    <property type="entry name" value="HTH_GNTR"/>
    <property type="match status" value="1"/>
</dbReference>
<dbReference type="Proteomes" id="UP000190951">
    <property type="component" value="Chromosome"/>
</dbReference>
<evidence type="ECO:0000256" key="3">
    <source>
        <dbReference type="ARBA" id="ARBA00023163"/>
    </source>
</evidence>
<dbReference type="Pfam" id="PF00392">
    <property type="entry name" value="GntR"/>
    <property type="match status" value="1"/>
</dbReference>
<sequence length="122" mass="14175">MEFDNKSPIYIQIMNDIKVDIINGTLKPGDKLPSIREMAVKFKVNPNTLQRVYQELERENITYTQRGTGSFIREDSNMITNLREDMASEVIENFIESIKKFGFDNKEILKVVEDKLISKKGE</sequence>
<dbReference type="Gene3D" id="1.10.10.10">
    <property type="entry name" value="Winged helix-like DNA-binding domain superfamily/Winged helix DNA-binding domain"/>
    <property type="match status" value="1"/>
</dbReference>
<dbReference type="EMBL" id="CP096983">
    <property type="protein sequence ID" value="URZ09846.1"/>
    <property type="molecule type" value="Genomic_DNA"/>
</dbReference>
<proteinExistence type="predicted"/>
<accession>A0A1S8LCB5</accession>
<dbReference type="GO" id="GO:0003677">
    <property type="term" value="F:DNA binding"/>
    <property type="evidence" value="ECO:0007669"/>
    <property type="project" value="UniProtKB-KW"/>
</dbReference>
<dbReference type="PANTHER" id="PTHR38445:SF6">
    <property type="entry name" value="GNTR-FAMILY TRANSCRIPTIONAL REGULATOR"/>
    <property type="match status" value="1"/>
</dbReference>
<dbReference type="PROSITE" id="PS50949">
    <property type="entry name" value="HTH_GNTR"/>
    <property type="match status" value="1"/>
</dbReference>
<evidence type="ECO:0000313" key="5">
    <source>
        <dbReference type="Proteomes" id="UP000190951"/>
    </source>
</evidence>
<keyword evidence="2" id="KW-0238">DNA-binding</keyword>
<reference evidence="4 5" key="1">
    <citation type="submission" date="2022-04" db="EMBL/GenBank/DDBJ databases">
        <title>Genome sequence of C. roseum typestrain.</title>
        <authorList>
            <person name="Poehlein A."/>
            <person name="Schoch T."/>
            <person name="Duerre P."/>
            <person name="Daniel R."/>
        </authorList>
    </citation>
    <scope>NUCLEOTIDE SEQUENCE [LARGE SCALE GENOMIC DNA]</scope>
    <source>
        <strain evidence="4 5">DSM 7320</strain>
    </source>
</reference>
<name>A0A1S8LCB5_9CLOT</name>
<dbReference type="PANTHER" id="PTHR38445">
    <property type="entry name" value="HTH-TYPE TRANSCRIPTIONAL REPRESSOR YTRA"/>
    <property type="match status" value="1"/>
</dbReference>
<dbReference type="InterPro" id="IPR036390">
    <property type="entry name" value="WH_DNA-bd_sf"/>
</dbReference>
<dbReference type="STRING" id="84029.CROST_12220"/>
<dbReference type="CDD" id="cd07377">
    <property type="entry name" value="WHTH_GntR"/>
    <property type="match status" value="1"/>
</dbReference>